<protein>
    <submittedName>
        <fullName evidence="3">Uncharacterized protein</fullName>
    </submittedName>
</protein>
<evidence type="ECO:0000313" key="4">
    <source>
        <dbReference type="Proteomes" id="UP000037696"/>
    </source>
</evidence>
<evidence type="ECO:0000256" key="1">
    <source>
        <dbReference type="SAM" id="MobiDB-lite"/>
    </source>
</evidence>
<comment type="caution">
    <text evidence="3">The sequence shown here is derived from an EMBL/GenBank/DDBJ whole genome shotgun (WGS) entry which is preliminary data.</text>
</comment>
<dbReference type="Proteomes" id="UP000037696">
    <property type="component" value="Unassembled WGS sequence"/>
</dbReference>
<name>A0A0M8NS60_9EURO</name>
<sequence>MEDDTPEEDGPFSANSIGQWPGEESSYQGTDGKLESVSFFLLFLFLFFFFFFFFK</sequence>
<feature type="non-terminal residue" evidence="3">
    <location>
        <position position="55"/>
    </location>
</feature>
<feature type="compositionally biased region" description="Acidic residues" evidence="1">
    <location>
        <begin position="1"/>
        <end position="10"/>
    </location>
</feature>
<accession>A0A0M8NS60</accession>
<organism evidence="3 4">
    <name type="scientific">Penicillium nordicum</name>
    <dbReference type="NCBI Taxonomy" id="229535"/>
    <lineage>
        <taxon>Eukaryota</taxon>
        <taxon>Fungi</taxon>
        <taxon>Dikarya</taxon>
        <taxon>Ascomycota</taxon>
        <taxon>Pezizomycotina</taxon>
        <taxon>Eurotiomycetes</taxon>
        <taxon>Eurotiomycetidae</taxon>
        <taxon>Eurotiales</taxon>
        <taxon>Aspergillaceae</taxon>
        <taxon>Penicillium</taxon>
    </lineage>
</organism>
<feature type="transmembrane region" description="Helical" evidence="2">
    <location>
        <begin position="36"/>
        <end position="54"/>
    </location>
</feature>
<dbReference type="AlphaFoldDB" id="A0A0M8NS60"/>
<keyword evidence="4" id="KW-1185">Reference proteome</keyword>
<gene>
    <name evidence="3" type="ORF">ACN38_g13083</name>
</gene>
<evidence type="ECO:0000256" key="2">
    <source>
        <dbReference type="SAM" id="Phobius"/>
    </source>
</evidence>
<keyword evidence="2" id="KW-0472">Membrane</keyword>
<dbReference type="EMBL" id="LHQQ01000596">
    <property type="protein sequence ID" value="KOS36197.1"/>
    <property type="molecule type" value="Genomic_DNA"/>
</dbReference>
<keyword evidence="2" id="KW-0812">Transmembrane</keyword>
<proteinExistence type="predicted"/>
<feature type="region of interest" description="Disordered" evidence="1">
    <location>
        <begin position="1"/>
        <end position="30"/>
    </location>
</feature>
<evidence type="ECO:0000313" key="3">
    <source>
        <dbReference type="EMBL" id="KOS36197.1"/>
    </source>
</evidence>
<reference evidence="3 4" key="1">
    <citation type="submission" date="2015-08" db="EMBL/GenBank/DDBJ databases">
        <title>Genome sequencing of Penicillium nordicum.</title>
        <authorList>
            <person name="Nguyen H.D."/>
            <person name="Seifert K.A."/>
        </authorList>
    </citation>
    <scope>NUCLEOTIDE SEQUENCE [LARGE SCALE GENOMIC DNA]</scope>
    <source>
        <strain evidence="3 4">DAOMC 185683</strain>
    </source>
</reference>
<keyword evidence="2" id="KW-1133">Transmembrane helix</keyword>